<evidence type="ECO:0000313" key="4">
    <source>
        <dbReference type="EMBL" id="EDO29908.1"/>
    </source>
</evidence>
<dbReference type="OMA" id="EEVHEKW"/>
<dbReference type="FunFam" id="1.20.58.60:FF:000547">
    <property type="entry name" value="Predicted protein"/>
    <property type="match status" value="1"/>
</dbReference>
<keyword evidence="2" id="KW-0175">Coiled coil</keyword>
<evidence type="ECO:0000256" key="3">
    <source>
        <dbReference type="SAM" id="MobiDB-lite"/>
    </source>
</evidence>
<dbReference type="SUPFAM" id="SSF46966">
    <property type="entry name" value="Spectrin repeat"/>
    <property type="match status" value="12"/>
</dbReference>
<keyword evidence="1" id="KW-0677">Repeat</keyword>
<keyword evidence="5" id="KW-1185">Reference proteome</keyword>
<evidence type="ECO:0000256" key="2">
    <source>
        <dbReference type="SAM" id="Coils"/>
    </source>
</evidence>
<dbReference type="eggNOG" id="KOG0516">
    <property type="taxonomic scope" value="Eukaryota"/>
</dbReference>
<dbReference type="SMART" id="SM00150">
    <property type="entry name" value="SPEC"/>
    <property type="match status" value="13"/>
</dbReference>
<dbReference type="Pfam" id="PF00435">
    <property type="entry name" value="Spectrin"/>
    <property type="match status" value="9"/>
</dbReference>
<sequence>MQSGESVLENLDDDNEKQALQDKISELEAGFESAKDKAAERQGKLEKVEPEAQQFRQEADIIRALIEDAEKQVHAFEPLSSDLAQIAKQRDLLEQIKASADKLVSGMTELGQTADSLKDKAEADEDVIQDEVDDLLRKIKELTATLNKREAELSVVEQAAEEYHVTVAHVEDVFTSAYDAVDAPAVFGTDTDHAEEQLHKIKALRDHLNEKQGDVDKLGLSGDTLLQHKATRDTTEEKSKALIGVTEADKDVVESEACDAVERYDKLNAKCALEEQQTSDVKEAFAKYADGLEPLRALLDKAEPVLGSLEPVSGDVNKNKEELENVKKLKEELEGAKDKLNSLNDAERVLEDALTSVSGDPSTVQEELAAVTQKYHDLLNIANAREEELEKAVSQGGKLRDMLHKVEVWIEVTEEIVEVWEPVKTDPDVARKQLDAAKLFMKMIADRKPTVESVQETGREILKTADDDKRPEIEIGLADINSQWVDLNELADARQKQLEDALAAAQKFDNLYKDASQKIADTEERLKVEELDAAKAQPDEIKAQLDKLQELCKEIDAIEPVMQASLSAGNELIPHCDEDDRDIVNMKMDKLKDKYRALARASRDKHAKLTEAANLSDRFFTEQDNLLNWFDDMKGKLEDARAEDQEAEDEQKKLKDLQQEISNKQPSIKFHMQTVDALKKLLAEDEKPKVASASEEVHEKWKALSADVENLAKSMFSAQERVEAFNLRLEEMKVWLKETEEKLEAFEPVGVEPENVKKQLSDHTDDRDIVNMKMDKLKDKYRALARASRDKHAKLTEAANLSDRFFTEQDNLLNWFDDMKGKLEDARAEDQEAEDEQKKLKDLQQEISNKQPSIKFHMQTVDALKKLLAEDEKTKVDSASEEVHEKWKALSADVESLAKSMFSAQERVEAFNLRLEEMKVWLKETEEKLEAFEPVGVEPENVKKQLSDHTELRKELDGHTPRVTSLCEASPALVENCSPGDRAHVQSELNAVTEQWEGIEKGWQKRRGELVEVKVTSEQYHKLFEVILVWLDELELKLSEVPPVGTELATVQEQLKLHKAFHAELTPHQSEITQINQLGSTVGERCRHEDSELVHAQLEEVNHRWDELCNHSTGRQQKLEEALLQLGQFQLAFQELLVWLRQTDSTLDEQLAKKVQGDVKYIEIELAKHKILQNDILSHEPSVDSLSRAASALLESGETDSTALEGKVQELKTTWDAVLAKSAQRQAELEKALKDSHSFMSQIKELRGWLNEASEFLKSRRAIGGRPENATKQLNKHKELKEDIDAHRDPYKGMRLLAHKISDVCIKEDGVYIEGIMSGLEERWKELLTTSSARKRSLDENYRMSSKFFGGVEDLMKMLDAAEEALKNEEPIGVDPAHLRTQLKKHKEFQTMLGANQAGLDATVKMGKQLMDRSLDEDAITIEGKIADLKARWDAVCGLSVERLVSLRGVVMIMGSIQG</sequence>
<feature type="coiled-coil region" evidence="2">
    <location>
        <begin position="816"/>
        <end position="846"/>
    </location>
</feature>
<dbReference type="CDD" id="cd00176">
    <property type="entry name" value="SPEC"/>
    <property type="match status" value="6"/>
</dbReference>
<dbReference type="FunFam" id="1.20.58.60:FF:000001">
    <property type="entry name" value="Microtubule-actin cross-linking factor 1"/>
    <property type="match status" value="3"/>
</dbReference>
<feature type="compositionally biased region" description="Basic and acidic residues" evidence="3">
    <location>
        <begin position="33"/>
        <end position="50"/>
    </location>
</feature>
<dbReference type="HOGENOM" id="CLU_001588_0_0_1"/>
<dbReference type="Gene3D" id="1.20.58.60">
    <property type="match status" value="13"/>
</dbReference>
<dbReference type="PhylomeDB" id="A7T2A8"/>
<evidence type="ECO:0000256" key="1">
    <source>
        <dbReference type="ARBA" id="ARBA00022737"/>
    </source>
</evidence>
<reference evidence="4 5" key="1">
    <citation type="journal article" date="2007" name="Science">
        <title>Sea anemone genome reveals ancestral eumetazoan gene repertoire and genomic organization.</title>
        <authorList>
            <person name="Putnam N.H."/>
            <person name="Srivastava M."/>
            <person name="Hellsten U."/>
            <person name="Dirks B."/>
            <person name="Chapman J."/>
            <person name="Salamov A."/>
            <person name="Terry A."/>
            <person name="Shapiro H."/>
            <person name="Lindquist E."/>
            <person name="Kapitonov V.V."/>
            <person name="Jurka J."/>
            <person name="Genikhovich G."/>
            <person name="Grigoriev I.V."/>
            <person name="Lucas S.M."/>
            <person name="Steele R.E."/>
            <person name="Finnerty J.R."/>
            <person name="Technau U."/>
            <person name="Martindale M.Q."/>
            <person name="Rokhsar D.S."/>
        </authorList>
    </citation>
    <scope>NUCLEOTIDE SEQUENCE [LARGE SCALE GENOMIC DNA]</scope>
    <source>
        <strain evidence="5">CH2 X CH6</strain>
    </source>
</reference>
<name>A7T2A8_NEMVE</name>
<dbReference type="InterPro" id="IPR002017">
    <property type="entry name" value="Spectrin_repeat"/>
</dbReference>
<evidence type="ECO:0000313" key="5">
    <source>
        <dbReference type="Proteomes" id="UP000001593"/>
    </source>
</evidence>
<dbReference type="PANTHER" id="PTHR11915">
    <property type="entry name" value="SPECTRIN/FILAMIN RELATED CYTOSKELETAL PROTEIN"/>
    <property type="match status" value="1"/>
</dbReference>
<proteinExistence type="predicted"/>
<accession>A7T2A8</accession>
<dbReference type="InParanoid" id="A7T2A8"/>
<dbReference type="Proteomes" id="UP000001593">
    <property type="component" value="Unassembled WGS sequence"/>
</dbReference>
<feature type="coiled-coil region" evidence="2">
    <location>
        <begin position="630"/>
        <end position="660"/>
    </location>
</feature>
<feature type="coiled-coil region" evidence="2">
    <location>
        <begin position="505"/>
        <end position="551"/>
    </location>
</feature>
<dbReference type="EMBL" id="DS470224">
    <property type="protein sequence ID" value="EDO29908.1"/>
    <property type="molecule type" value="Genomic_DNA"/>
</dbReference>
<dbReference type="FunFam" id="1.20.58.60:FF:000555">
    <property type="entry name" value="Predicted protein"/>
    <property type="match status" value="1"/>
</dbReference>
<protein>
    <submittedName>
        <fullName evidence="4">Uncharacterized protein</fullName>
    </submittedName>
</protein>
<feature type="coiled-coil region" evidence="2">
    <location>
        <begin position="118"/>
        <end position="159"/>
    </location>
</feature>
<dbReference type="STRING" id="45351.A7T2A8"/>
<feature type="region of interest" description="Disordered" evidence="3">
    <location>
        <begin position="29"/>
        <end position="52"/>
    </location>
</feature>
<feature type="coiled-coil region" evidence="2">
    <location>
        <begin position="316"/>
        <end position="353"/>
    </location>
</feature>
<organism evidence="4 5">
    <name type="scientific">Nematostella vectensis</name>
    <name type="common">Starlet sea anemone</name>
    <dbReference type="NCBI Taxonomy" id="45351"/>
    <lineage>
        <taxon>Eukaryota</taxon>
        <taxon>Metazoa</taxon>
        <taxon>Cnidaria</taxon>
        <taxon>Anthozoa</taxon>
        <taxon>Hexacorallia</taxon>
        <taxon>Actiniaria</taxon>
        <taxon>Edwardsiidae</taxon>
        <taxon>Nematostella</taxon>
    </lineage>
</organism>
<gene>
    <name evidence="4" type="ORF">NEMVEDRAFT_v1g221291</name>
</gene>
<dbReference type="InterPro" id="IPR018159">
    <property type="entry name" value="Spectrin/alpha-actinin"/>
</dbReference>